<accession>A0ABX1XR44</accession>
<dbReference type="RefSeq" id="WP_171641957.1">
    <property type="nucleotide sequence ID" value="NZ_WHOA01000037.1"/>
</dbReference>
<keyword evidence="4" id="KW-1185">Reference proteome</keyword>
<organism evidence="3 4">
    <name type="scientific">Paenibacillus phytorum</name>
    <dbReference type="NCBI Taxonomy" id="2654977"/>
    <lineage>
        <taxon>Bacteria</taxon>
        <taxon>Bacillati</taxon>
        <taxon>Bacillota</taxon>
        <taxon>Bacilli</taxon>
        <taxon>Bacillales</taxon>
        <taxon>Paenibacillaceae</taxon>
        <taxon>Paenibacillus</taxon>
    </lineage>
</organism>
<feature type="domain" description="CBM6" evidence="2">
    <location>
        <begin position="529"/>
        <end position="663"/>
    </location>
</feature>
<protein>
    <submittedName>
        <fullName evidence="3">Family 1 glycosylhydrolase</fullName>
    </submittedName>
</protein>
<reference evidence="3 4" key="1">
    <citation type="submission" date="2019-10" db="EMBL/GenBank/DDBJ databases">
        <title>Description of Paenibacillus terrestris sp. nov.</title>
        <authorList>
            <person name="Carlier A."/>
            <person name="Qi S."/>
        </authorList>
    </citation>
    <scope>NUCLEOTIDE SEQUENCE [LARGE SCALE GENOMIC DNA]</scope>
    <source>
        <strain evidence="3 4">LMG 31458</strain>
    </source>
</reference>
<feature type="chain" id="PRO_5045185653" evidence="1">
    <location>
        <begin position="31"/>
        <end position="668"/>
    </location>
</feature>
<dbReference type="Proteomes" id="UP000616779">
    <property type="component" value="Unassembled WGS sequence"/>
</dbReference>
<dbReference type="InterPro" id="IPR017853">
    <property type="entry name" value="GH"/>
</dbReference>
<dbReference type="InterPro" id="IPR051923">
    <property type="entry name" value="Glycosyl_Hydrolase_39"/>
</dbReference>
<dbReference type="Gene3D" id="2.60.120.260">
    <property type="entry name" value="Galactose-binding domain-like"/>
    <property type="match status" value="1"/>
</dbReference>
<sequence length="668" mass="72722">MLTRSKSLCSVILCLTIILSGLLGSSPALAASLTIVQSVTGNTFYENDAKTFIVQTDGVSVDWSYTDYWGNTVESGTMPVSSGAAVITVSPNKYGWFELLVKAKDSSGAVTLQKVTSFAVVSDFDLSQVTSSHFSVQTHAARTDGIAQDASVLLPIAKKLGVKYIRDSFRWSDIEDTTKGTYNFKSYHNNFMSTLTANNLSMIFTAALNNPLYDNGNYPTSTEALTAYANYAKAVVQGYPSQIKWVEVWNEPDIATYTAGLTPEQRPGAYFELLKATYPVVKNAAPNVPIMGGVVANTYKANTSFPNTLFSLGGLSYMDQFSFHNYNTDPNILAGDITDFNNRIKFYNNNVTIPMDMTENGISTVNFSEEIQAYRHAQKTILGYANGLNLMSFYNLQDKIYDPTNVDNSRGLVRNPNDPKGAYVPKKAFSAYAALTRQLSDTTFGSVDNISSSIASYTFSKGADVIRTMWTTDSSTQNAYLKTNSSLAVTDMMGNTKTVAPIDGVVKITITKEIQYVKGNVTQIIPTVTKAEVEDLATTVSTGDTHTTIVNDANLSGSAGDKLNANGAGDYVAYTVNIPLSGTYNIKVRSKPFSDRGIYQLSIDAANFGSQQDEYQASTAYVEKDLGNYYFSTAGNKQFKFQVVGKNASSSGYTLLLDYVKLTKLSVD</sequence>
<dbReference type="SUPFAM" id="SSF51445">
    <property type="entry name" value="(Trans)glycosidases"/>
    <property type="match status" value="1"/>
</dbReference>
<evidence type="ECO:0000313" key="3">
    <source>
        <dbReference type="EMBL" id="NOU70991.1"/>
    </source>
</evidence>
<dbReference type="SUPFAM" id="SSF49785">
    <property type="entry name" value="Galactose-binding domain-like"/>
    <property type="match status" value="1"/>
</dbReference>
<proteinExistence type="predicted"/>
<dbReference type="PROSITE" id="PS51175">
    <property type="entry name" value="CBM6"/>
    <property type="match status" value="1"/>
</dbReference>
<evidence type="ECO:0000259" key="2">
    <source>
        <dbReference type="PROSITE" id="PS51175"/>
    </source>
</evidence>
<dbReference type="PANTHER" id="PTHR12631:SF10">
    <property type="entry name" value="BETA-XYLOSIDASE-LIKE PROTEIN-RELATED"/>
    <property type="match status" value="1"/>
</dbReference>
<dbReference type="EMBL" id="WHOA01000037">
    <property type="protein sequence ID" value="NOU70991.1"/>
    <property type="molecule type" value="Genomic_DNA"/>
</dbReference>
<keyword evidence="1" id="KW-0732">Signal</keyword>
<evidence type="ECO:0000256" key="1">
    <source>
        <dbReference type="SAM" id="SignalP"/>
    </source>
</evidence>
<gene>
    <name evidence="3" type="ORF">GC098_06020</name>
</gene>
<dbReference type="Gene3D" id="3.20.20.80">
    <property type="entry name" value="Glycosidases"/>
    <property type="match status" value="1"/>
</dbReference>
<dbReference type="InterPro" id="IPR008979">
    <property type="entry name" value="Galactose-bd-like_sf"/>
</dbReference>
<dbReference type="InterPro" id="IPR005084">
    <property type="entry name" value="CBM6"/>
</dbReference>
<dbReference type="PANTHER" id="PTHR12631">
    <property type="entry name" value="ALPHA-L-IDURONIDASE"/>
    <property type="match status" value="1"/>
</dbReference>
<feature type="signal peptide" evidence="1">
    <location>
        <begin position="1"/>
        <end position="30"/>
    </location>
</feature>
<name>A0ABX1XR44_9BACL</name>
<evidence type="ECO:0000313" key="4">
    <source>
        <dbReference type="Proteomes" id="UP000616779"/>
    </source>
</evidence>
<comment type="caution">
    <text evidence="3">The sequence shown here is derived from an EMBL/GenBank/DDBJ whole genome shotgun (WGS) entry which is preliminary data.</text>
</comment>